<dbReference type="Pfam" id="PF07992">
    <property type="entry name" value="Pyr_redox_2"/>
    <property type="match status" value="1"/>
</dbReference>
<keyword evidence="8 13" id="KW-0676">Redox-active center</keyword>
<dbReference type="InterPro" id="IPR001100">
    <property type="entry name" value="Pyr_nuc-diS_OxRdtase"/>
</dbReference>
<evidence type="ECO:0000259" key="16">
    <source>
        <dbReference type="Pfam" id="PF07992"/>
    </source>
</evidence>
<evidence type="ECO:0000256" key="6">
    <source>
        <dbReference type="ARBA" id="ARBA00023002"/>
    </source>
</evidence>
<dbReference type="GO" id="GO:0004362">
    <property type="term" value="F:glutathione-disulfide reductase (NADPH) activity"/>
    <property type="evidence" value="ECO:0007669"/>
    <property type="project" value="UniProtKB-EC"/>
</dbReference>
<dbReference type="InterPro" id="IPR046952">
    <property type="entry name" value="GSHR/TRXR-like"/>
</dbReference>
<keyword evidence="7" id="KW-1015">Disulfide bond</keyword>
<dbReference type="NCBIfam" id="TIGR01424">
    <property type="entry name" value="gluta_reduc_2"/>
    <property type="match status" value="1"/>
</dbReference>
<name>A0A1R3J0S5_9ROSI</name>
<dbReference type="EMBL" id="AWUE01017083">
    <property type="protein sequence ID" value="OMO88423.1"/>
    <property type="molecule type" value="Genomic_DNA"/>
</dbReference>
<dbReference type="PRINTS" id="PR00368">
    <property type="entry name" value="FADPNR"/>
</dbReference>
<feature type="binding site" evidence="11">
    <location>
        <position position="143"/>
    </location>
    <ligand>
        <name>FAD</name>
        <dbReference type="ChEBI" id="CHEBI:57692"/>
    </ligand>
</feature>
<sequence length="496" mass="53427">MARKMLVDGELSQTNEEEAHYDFDLFVIGAGSGGVRAARFSAQYGAKVGICELPFHPISSDVIGGVGGTCVIRGCVPKKILVYGAAFGGELEDARSYGWELNEKIDFDWKKLLHKKTDEILRLNGIYKRLLSNAGVKLFEGEGKIVGPNEVVVTQLDGTKLSYSAKHILIATGSRAQRPLIPGQELGITSDEALSLEDLPKRAVVLGGGYIAVEFASIWKGLGATVDLFFRKELPLRGFDDEMRAVVARNLEGRGINLHPRTNLTELIKTDEGIKVITDHGEELIADVVLFATGRIPNSKRLNLEAAGVEVDSTGAVKVDEYSRTNIPSIWAVGDVTNRMNLTPVALMEGTCFAKTVFGGEPSKPDYNNIPCAVFSIPPLSVVGLSEEQAIEQANGDVLVFTSSFNPMRNTISGRQEKTVMKLVVDAETDKVLGASMCGPDAPEIMQGIAVALKCGATKAQFDSTVGIHPSAAEEFVTMRSVTRRVTASGKPKTNL</sequence>
<dbReference type="STRING" id="93759.A0A1R3J0S5"/>
<evidence type="ECO:0000256" key="5">
    <source>
        <dbReference type="ARBA" id="ARBA00022857"/>
    </source>
</evidence>
<evidence type="ECO:0000256" key="9">
    <source>
        <dbReference type="ARBA" id="ARBA00049142"/>
    </source>
</evidence>
<reference evidence="18" key="1">
    <citation type="submission" date="2013-09" db="EMBL/GenBank/DDBJ databases">
        <title>Corchorus olitorius genome sequencing.</title>
        <authorList>
            <person name="Alam M."/>
            <person name="Haque M.S."/>
            <person name="Islam M.S."/>
            <person name="Emdad E.M."/>
            <person name="Islam M.M."/>
            <person name="Ahmed B."/>
            <person name="Halim A."/>
            <person name="Hossen Q.M.M."/>
            <person name="Hossain M.Z."/>
            <person name="Ahmed R."/>
            <person name="Khan M.M."/>
            <person name="Islam R."/>
            <person name="Rashid M.M."/>
            <person name="Khan S.A."/>
            <person name="Rahman M.S."/>
            <person name="Alam M."/>
            <person name="Yahiya A.S."/>
            <person name="Khan M.S."/>
            <person name="Azam M.S."/>
            <person name="Haque T."/>
            <person name="Lashkar M.Z.H."/>
            <person name="Akhand A.I."/>
            <person name="Morshed G."/>
            <person name="Roy S."/>
            <person name="Uddin K.S."/>
            <person name="Rabeya T."/>
            <person name="Hossain A.S."/>
            <person name="Chowdhury A."/>
            <person name="Snigdha A.R."/>
            <person name="Mortoza M.S."/>
            <person name="Matin S.A."/>
            <person name="Hoque S.M.E."/>
            <person name="Islam M.K."/>
            <person name="Roy D.K."/>
            <person name="Haider R."/>
            <person name="Moosa M.M."/>
            <person name="Elias S.M."/>
            <person name="Hasan A.M."/>
            <person name="Jahan S."/>
            <person name="Shafiuddin M."/>
            <person name="Mahmood N."/>
            <person name="Shommy N.S."/>
        </authorList>
    </citation>
    <scope>NUCLEOTIDE SEQUENCE [LARGE SCALE GENOMIC DNA]</scope>
    <source>
        <strain evidence="18">cv. O-4</strain>
    </source>
</reference>
<dbReference type="PANTHER" id="PTHR42737">
    <property type="entry name" value="GLUTATHIONE REDUCTASE"/>
    <property type="match status" value="1"/>
</dbReference>
<evidence type="ECO:0000256" key="2">
    <source>
        <dbReference type="ARBA" id="ARBA00011738"/>
    </source>
</evidence>
<dbReference type="NCBIfam" id="NF004776">
    <property type="entry name" value="PRK06116.1"/>
    <property type="match status" value="1"/>
</dbReference>
<keyword evidence="3 13" id="KW-0285">Flavoprotein</keyword>
<dbReference type="Proteomes" id="UP000187203">
    <property type="component" value="Unassembled WGS sequence"/>
</dbReference>
<feature type="disulfide bond" description="Redox-active" evidence="12">
    <location>
        <begin position="70"/>
        <end position="75"/>
    </location>
</feature>
<dbReference type="EC" id="1.8.1.7" evidence="14"/>
<dbReference type="Pfam" id="PF02852">
    <property type="entry name" value="Pyr_redox_dim"/>
    <property type="match status" value="1"/>
</dbReference>
<dbReference type="InterPro" id="IPR004099">
    <property type="entry name" value="Pyr_nucl-diS_OxRdtase_dimer"/>
</dbReference>
<feature type="binding site" evidence="11">
    <location>
        <position position="335"/>
    </location>
    <ligand>
        <name>FAD</name>
        <dbReference type="ChEBI" id="CHEBI:57692"/>
    </ligand>
</feature>
<keyword evidence="4 11" id="KW-0274">FAD</keyword>
<evidence type="ECO:0000256" key="4">
    <source>
        <dbReference type="ARBA" id="ARBA00022827"/>
    </source>
</evidence>
<dbReference type="GO" id="GO:0005739">
    <property type="term" value="C:mitochondrion"/>
    <property type="evidence" value="ECO:0007669"/>
    <property type="project" value="TreeGrafter"/>
</dbReference>
<comment type="similarity">
    <text evidence="1 13">Belongs to the class-I pyridine nucleotide-disulfide oxidoreductase family.</text>
</comment>
<evidence type="ECO:0000256" key="8">
    <source>
        <dbReference type="ARBA" id="ARBA00023284"/>
    </source>
</evidence>
<dbReference type="PRINTS" id="PR00411">
    <property type="entry name" value="PNDRDTASEI"/>
</dbReference>
<keyword evidence="11" id="KW-0547">Nucleotide-binding</keyword>
<feature type="binding site" evidence="11">
    <location>
        <begin position="207"/>
        <end position="214"/>
    </location>
    <ligand>
        <name>NAD(+)</name>
        <dbReference type="ChEBI" id="CHEBI:57540"/>
    </ligand>
</feature>
<comment type="catalytic activity">
    <reaction evidence="9 14">
        <text>2 glutathione + NADP(+) = glutathione disulfide + NADPH + H(+)</text>
        <dbReference type="Rhea" id="RHEA:11740"/>
        <dbReference type="ChEBI" id="CHEBI:15378"/>
        <dbReference type="ChEBI" id="CHEBI:57783"/>
        <dbReference type="ChEBI" id="CHEBI:57925"/>
        <dbReference type="ChEBI" id="CHEBI:58297"/>
        <dbReference type="ChEBI" id="CHEBI:58349"/>
        <dbReference type="EC" id="1.8.1.7"/>
    </reaction>
</comment>
<dbReference type="InterPro" id="IPR006324">
    <property type="entry name" value="GSHR"/>
</dbReference>
<dbReference type="AlphaFoldDB" id="A0A1R3J0S5"/>
<keyword evidence="5 14" id="KW-0521">NADP</keyword>
<dbReference type="InterPro" id="IPR012999">
    <property type="entry name" value="Pyr_OxRdtase_I_AS"/>
</dbReference>
<dbReference type="GO" id="GO:0050661">
    <property type="term" value="F:NADP binding"/>
    <property type="evidence" value="ECO:0007669"/>
    <property type="project" value="InterPro"/>
</dbReference>
<evidence type="ECO:0000256" key="14">
    <source>
        <dbReference type="RuleBase" id="RU365040"/>
    </source>
</evidence>
<keyword evidence="18" id="KW-1185">Reference proteome</keyword>
<comment type="caution">
    <text evidence="17">The sequence shown here is derived from an EMBL/GenBank/DDBJ whole genome shotgun (WGS) entry which is preliminary data.</text>
</comment>
<dbReference type="GO" id="GO:0005829">
    <property type="term" value="C:cytosol"/>
    <property type="evidence" value="ECO:0007669"/>
    <property type="project" value="TreeGrafter"/>
</dbReference>
<evidence type="ECO:0000256" key="13">
    <source>
        <dbReference type="RuleBase" id="RU003691"/>
    </source>
</evidence>
<comment type="subunit">
    <text evidence="2">Homodimer.</text>
</comment>
<comment type="cofactor">
    <cofactor evidence="11">
        <name>FAD</name>
        <dbReference type="ChEBI" id="CHEBI:57692"/>
    </cofactor>
    <text evidence="11">Binds 1 FAD per subunit.</text>
</comment>
<evidence type="ECO:0000256" key="7">
    <source>
        <dbReference type="ARBA" id="ARBA00023157"/>
    </source>
</evidence>
<feature type="domain" description="FAD/NAD(P)-binding" evidence="16">
    <location>
        <begin position="23"/>
        <end position="350"/>
    </location>
</feature>
<evidence type="ECO:0000256" key="12">
    <source>
        <dbReference type="PIRSR" id="PIRSR000350-4"/>
    </source>
</evidence>
<evidence type="ECO:0000259" key="15">
    <source>
        <dbReference type="Pfam" id="PF02852"/>
    </source>
</evidence>
<evidence type="ECO:0000256" key="3">
    <source>
        <dbReference type="ARBA" id="ARBA00022630"/>
    </source>
</evidence>
<dbReference type="SUPFAM" id="SSF55424">
    <property type="entry name" value="FAD/NAD-linked reductases, dimerisation (C-terminal) domain"/>
    <property type="match status" value="1"/>
</dbReference>
<dbReference type="InterPro" id="IPR016156">
    <property type="entry name" value="FAD/NAD-linked_Rdtase_dimer_sf"/>
</dbReference>
<organism evidence="17 18">
    <name type="scientific">Corchorus olitorius</name>
    <dbReference type="NCBI Taxonomy" id="93759"/>
    <lineage>
        <taxon>Eukaryota</taxon>
        <taxon>Viridiplantae</taxon>
        <taxon>Streptophyta</taxon>
        <taxon>Embryophyta</taxon>
        <taxon>Tracheophyta</taxon>
        <taxon>Spermatophyta</taxon>
        <taxon>Magnoliopsida</taxon>
        <taxon>eudicotyledons</taxon>
        <taxon>Gunneridae</taxon>
        <taxon>Pentapetalae</taxon>
        <taxon>rosids</taxon>
        <taxon>malvids</taxon>
        <taxon>Malvales</taxon>
        <taxon>Malvaceae</taxon>
        <taxon>Grewioideae</taxon>
        <taxon>Apeibeae</taxon>
        <taxon>Corchorus</taxon>
    </lineage>
</organism>
<dbReference type="GO" id="GO:0006749">
    <property type="term" value="P:glutathione metabolic process"/>
    <property type="evidence" value="ECO:0007669"/>
    <property type="project" value="InterPro"/>
</dbReference>
<evidence type="ECO:0000256" key="10">
    <source>
        <dbReference type="PIRSR" id="PIRSR000350-2"/>
    </source>
</evidence>
<dbReference type="GO" id="GO:0045454">
    <property type="term" value="P:cell redox homeostasis"/>
    <property type="evidence" value="ECO:0007669"/>
    <property type="project" value="InterPro"/>
</dbReference>
<dbReference type="FunFam" id="3.30.390.30:FF:000008">
    <property type="entry name" value="Glutathione reductase"/>
    <property type="match status" value="1"/>
</dbReference>
<dbReference type="GO" id="GO:0050660">
    <property type="term" value="F:flavin adenine dinucleotide binding"/>
    <property type="evidence" value="ECO:0007669"/>
    <property type="project" value="InterPro"/>
</dbReference>
<evidence type="ECO:0000256" key="11">
    <source>
        <dbReference type="PIRSR" id="PIRSR000350-3"/>
    </source>
</evidence>
<dbReference type="SUPFAM" id="SSF51905">
    <property type="entry name" value="FAD/NAD(P)-binding domain"/>
    <property type="match status" value="1"/>
</dbReference>
<proteinExistence type="inferred from homology"/>
<dbReference type="Gene3D" id="3.30.390.30">
    <property type="match status" value="1"/>
</dbReference>
<dbReference type="OrthoDB" id="5956163at2759"/>
<dbReference type="FunFam" id="3.50.50.60:FF:000051">
    <property type="entry name" value="Glutathione reductase"/>
    <property type="match status" value="1"/>
</dbReference>
<accession>A0A1R3J0S5</accession>
<dbReference type="GO" id="GO:0034599">
    <property type="term" value="P:cellular response to oxidative stress"/>
    <property type="evidence" value="ECO:0007669"/>
    <property type="project" value="TreeGrafter"/>
</dbReference>
<feature type="binding site" evidence="11">
    <location>
        <position position="294"/>
    </location>
    <ligand>
        <name>NAD(+)</name>
        <dbReference type="ChEBI" id="CHEBI:57540"/>
    </ligand>
</feature>
<gene>
    <name evidence="17" type="ORF">COLO4_20266</name>
</gene>
<dbReference type="PROSITE" id="PS00076">
    <property type="entry name" value="PYRIDINE_REDOX_1"/>
    <property type="match status" value="1"/>
</dbReference>
<dbReference type="Gene3D" id="3.50.50.60">
    <property type="entry name" value="FAD/NAD(P)-binding domain"/>
    <property type="match status" value="2"/>
</dbReference>
<dbReference type="InterPro" id="IPR036188">
    <property type="entry name" value="FAD/NAD-bd_sf"/>
</dbReference>
<feature type="binding site" evidence="11">
    <location>
        <begin position="172"/>
        <end position="174"/>
    </location>
    <ligand>
        <name>FAD</name>
        <dbReference type="ChEBI" id="CHEBI:57692"/>
    </ligand>
</feature>
<protein>
    <recommendedName>
        <fullName evidence="14">Glutathione reductase</fullName>
        <shortName evidence="14">GRase</shortName>
        <ecNumber evidence="14">1.8.1.7</ecNumber>
    </recommendedName>
</protein>
<dbReference type="PIRSF" id="PIRSF000350">
    <property type="entry name" value="Mercury_reductase_MerA"/>
    <property type="match status" value="1"/>
</dbReference>
<feature type="active site" description="Proton acceptor" evidence="10">
    <location>
        <position position="469"/>
    </location>
</feature>
<comment type="function">
    <text evidence="14">Catalyzes the reduction of glutathione disulfide (GSSG) to reduced glutathione (GSH).</text>
</comment>
<keyword evidence="11" id="KW-0520">NAD</keyword>
<dbReference type="InterPro" id="IPR023753">
    <property type="entry name" value="FAD/NAD-binding_dom"/>
</dbReference>
<evidence type="ECO:0000256" key="1">
    <source>
        <dbReference type="ARBA" id="ARBA00007532"/>
    </source>
</evidence>
<feature type="domain" description="Pyridine nucleotide-disulphide oxidoreductase dimerisation" evidence="15">
    <location>
        <begin position="370"/>
        <end position="479"/>
    </location>
</feature>
<feature type="binding site" evidence="11">
    <location>
        <position position="79"/>
    </location>
    <ligand>
        <name>FAD</name>
        <dbReference type="ChEBI" id="CHEBI:57692"/>
    </ligand>
</feature>
<keyword evidence="6 13" id="KW-0560">Oxidoreductase</keyword>
<dbReference type="PANTHER" id="PTHR42737:SF2">
    <property type="entry name" value="GLUTATHIONE REDUCTASE"/>
    <property type="match status" value="1"/>
</dbReference>
<evidence type="ECO:0000313" key="17">
    <source>
        <dbReference type="EMBL" id="OMO88423.1"/>
    </source>
</evidence>
<evidence type="ECO:0000313" key="18">
    <source>
        <dbReference type="Proteomes" id="UP000187203"/>
    </source>
</evidence>